<dbReference type="STRING" id="1576369.SAMN05421753_11985"/>
<dbReference type="InterPro" id="IPR020936">
    <property type="entry name" value="TrhO"/>
</dbReference>
<dbReference type="AlphaFoldDB" id="A0A1I3QZS3"/>
<dbReference type="PANTHER" id="PTHR43268">
    <property type="entry name" value="THIOSULFATE SULFURTRANSFERASE/RHODANESE-LIKE DOMAIN-CONTAINING PROTEIN 2"/>
    <property type="match status" value="1"/>
</dbReference>
<dbReference type="EMBL" id="FOQD01000019">
    <property type="protein sequence ID" value="SFJ38647.1"/>
    <property type="molecule type" value="Genomic_DNA"/>
</dbReference>
<dbReference type="Pfam" id="PF17773">
    <property type="entry name" value="UPF0176_N"/>
    <property type="match status" value="1"/>
</dbReference>
<comment type="function">
    <text evidence="1">Catalyzes oxygen-dependent 5-hydroxyuridine (ho5U) modification at position 34 in tRNAs.</text>
</comment>
<dbReference type="InterPro" id="IPR020103">
    <property type="entry name" value="PsdUridine_synth_cat_dom_sf"/>
</dbReference>
<evidence type="ECO:0000256" key="2">
    <source>
        <dbReference type="SAM" id="MobiDB-lite"/>
    </source>
</evidence>
<dbReference type="PROSITE" id="PS50206">
    <property type="entry name" value="RHODANESE_3"/>
    <property type="match status" value="1"/>
</dbReference>
<dbReference type="SUPFAM" id="SSF52821">
    <property type="entry name" value="Rhodanese/Cell cycle control phosphatase"/>
    <property type="match status" value="1"/>
</dbReference>
<evidence type="ECO:0000259" key="3">
    <source>
        <dbReference type="PROSITE" id="PS50206"/>
    </source>
</evidence>
<keyword evidence="1" id="KW-0560">Oxidoreductase</keyword>
<proteinExistence type="inferred from homology"/>
<dbReference type="PROSITE" id="PS01129">
    <property type="entry name" value="PSI_RLU"/>
    <property type="match status" value="1"/>
</dbReference>
<dbReference type="PANTHER" id="PTHR43268:SF3">
    <property type="entry name" value="RHODANESE-LIKE DOMAIN-CONTAINING PROTEIN 7-RELATED"/>
    <property type="match status" value="1"/>
</dbReference>
<protein>
    <recommendedName>
        <fullName evidence="1">tRNA uridine(34) hydroxylase</fullName>
        <ecNumber evidence="1">1.14.-.-</ecNumber>
    </recommendedName>
    <alternativeName>
        <fullName evidence="1">tRNA hydroxylation protein O</fullName>
    </alternativeName>
</protein>
<dbReference type="Gene3D" id="3.40.250.10">
    <property type="entry name" value="Rhodanese-like domain"/>
    <property type="match status" value="1"/>
</dbReference>
<keyword evidence="5" id="KW-1185">Reference proteome</keyword>
<name>A0A1I3QZS3_9PLAN</name>
<evidence type="ECO:0000256" key="1">
    <source>
        <dbReference type="HAMAP-Rule" id="MF_00469"/>
    </source>
</evidence>
<dbReference type="Pfam" id="PF00581">
    <property type="entry name" value="Rhodanese"/>
    <property type="match status" value="1"/>
</dbReference>
<gene>
    <name evidence="1" type="primary">trhO</name>
    <name evidence="4" type="ORF">SAMN05421753_11985</name>
</gene>
<dbReference type="InterPro" id="IPR036873">
    <property type="entry name" value="Rhodanese-like_dom_sf"/>
</dbReference>
<keyword evidence="1" id="KW-0819">tRNA processing</keyword>
<dbReference type="RefSeq" id="WP_245764696.1">
    <property type="nucleotide sequence ID" value="NZ_FOQD01000019.1"/>
</dbReference>
<dbReference type="GO" id="GO:0140098">
    <property type="term" value="F:catalytic activity, acting on RNA"/>
    <property type="evidence" value="ECO:0007669"/>
    <property type="project" value="UniProtKB-ARBA"/>
</dbReference>
<sequence>MPANQSTSSQPRPRSPEYRGEGSLKPSAESLISNSPSTSENFSPIVNIAAYKFVELADLPERRASLQALCREHELKGTILLTPEGINLFVAGSRRGVDALLSQLRGDSALADLEVKESLSDEQPFARMLVKIKKEIIAFGIEGIAPASKTSRKIAPQELREWIESGKDIVLLDVRNNYEVGVGTFESALPVDVDNFRDFPEAIERLPGELRDKPVVMFCTGGIRCEKAGPFMEQAGFRDVFQLSGGILKYFEDVGGAHYQGECFVFDQRVALGPDLRETETKQCYACLTPLSVDDQQSPLYDPPHACPHCHLTPEQRLQKLLLQRQQAIATATSPLPGSIPYENPRPLNVPARFDGLTLLQFVQQYHPHLGDEYWAQVCNSGRIRQNGQPVPADHIVRGGEQFAHLQPEGAEPDVNADIRILHEDEALVIVQKPAPLPMHPCGRFNRNSLQWILNSVYAPLKLRPAHRLDANTTGVVVCCKTKYFSQRVQPQFERHEVEKTYQVRVQGIVPWEEFTCDAAISREPTDCGGRDITDDGLAAVTNFERVRVLDDGSTLLRAYPLSGRTNQIRLHLWHLGFPVVGDPLYRPEQQLGDTQTLSDQSVMCLHAQSITFTHPVSKARVTFDAHLPEWWVGSEEQR</sequence>
<feature type="domain" description="Rhodanese" evidence="3">
    <location>
        <begin position="165"/>
        <end position="259"/>
    </location>
</feature>
<dbReference type="GO" id="GO:0006400">
    <property type="term" value="P:tRNA modification"/>
    <property type="evidence" value="ECO:0007669"/>
    <property type="project" value="UniProtKB-UniRule"/>
</dbReference>
<dbReference type="SMART" id="SM00450">
    <property type="entry name" value="RHOD"/>
    <property type="match status" value="1"/>
</dbReference>
<feature type="region of interest" description="Disordered" evidence="2">
    <location>
        <begin position="1"/>
        <end position="38"/>
    </location>
</feature>
<accession>A0A1I3QZS3</accession>
<organism evidence="4 5">
    <name type="scientific">Planctomicrobium piriforme</name>
    <dbReference type="NCBI Taxonomy" id="1576369"/>
    <lineage>
        <taxon>Bacteria</taxon>
        <taxon>Pseudomonadati</taxon>
        <taxon>Planctomycetota</taxon>
        <taxon>Planctomycetia</taxon>
        <taxon>Planctomycetales</taxon>
        <taxon>Planctomycetaceae</taxon>
        <taxon>Planctomicrobium</taxon>
    </lineage>
</organism>
<dbReference type="NCBIfam" id="NF003703">
    <property type="entry name" value="PRK05320.1"/>
    <property type="match status" value="1"/>
</dbReference>
<dbReference type="InterPro" id="IPR001763">
    <property type="entry name" value="Rhodanese-like_dom"/>
</dbReference>
<dbReference type="Gene3D" id="3.30.70.100">
    <property type="match status" value="1"/>
</dbReference>
<dbReference type="HAMAP" id="MF_00469">
    <property type="entry name" value="TrhO"/>
    <property type="match status" value="1"/>
</dbReference>
<comment type="similarity">
    <text evidence="1">Belongs to the TrhO family.</text>
</comment>
<dbReference type="InterPro" id="IPR006224">
    <property type="entry name" value="PsdUridine_synth_RluA-like_CS"/>
</dbReference>
<dbReference type="CDD" id="cd01518">
    <property type="entry name" value="RHOD_YceA"/>
    <property type="match status" value="1"/>
</dbReference>
<dbReference type="GO" id="GO:0016705">
    <property type="term" value="F:oxidoreductase activity, acting on paired donors, with incorporation or reduction of molecular oxygen"/>
    <property type="evidence" value="ECO:0007669"/>
    <property type="project" value="UniProtKB-UniRule"/>
</dbReference>
<feature type="compositionally biased region" description="Low complexity" evidence="2">
    <location>
        <begin position="1"/>
        <end position="12"/>
    </location>
</feature>
<dbReference type="InterPro" id="IPR040503">
    <property type="entry name" value="TRHO_N"/>
</dbReference>
<dbReference type="GO" id="GO:0009982">
    <property type="term" value="F:pseudouridine synthase activity"/>
    <property type="evidence" value="ECO:0007669"/>
    <property type="project" value="InterPro"/>
</dbReference>
<reference evidence="5" key="1">
    <citation type="submission" date="2016-10" db="EMBL/GenBank/DDBJ databases">
        <authorList>
            <person name="Varghese N."/>
            <person name="Submissions S."/>
        </authorList>
    </citation>
    <scope>NUCLEOTIDE SEQUENCE [LARGE SCALE GENOMIC DNA]</scope>
    <source>
        <strain evidence="5">DSM 26348</strain>
    </source>
</reference>
<dbReference type="SUPFAM" id="SSF55120">
    <property type="entry name" value="Pseudouridine synthase"/>
    <property type="match status" value="1"/>
</dbReference>
<dbReference type="InterPro" id="IPR006145">
    <property type="entry name" value="PsdUridine_synth_RsuA/RluA"/>
</dbReference>
<evidence type="ECO:0000313" key="5">
    <source>
        <dbReference type="Proteomes" id="UP000199518"/>
    </source>
</evidence>
<dbReference type="GO" id="GO:0003723">
    <property type="term" value="F:RNA binding"/>
    <property type="evidence" value="ECO:0007669"/>
    <property type="project" value="InterPro"/>
</dbReference>
<comment type="catalytic activity">
    <reaction evidence="1">
        <text>uridine(34) in tRNA + AH2 + O2 = 5-hydroxyuridine(34) in tRNA + A + H2O</text>
        <dbReference type="Rhea" id="RHEA:64224"/>
        <dbReference type="Rhea" id="RHEA-COMP:11727"/>
        <dbReference type="Rhea" id="RHEA-COMP:13381"/>
        <dbReference type="ChEBI" id="CHEBI:13193"/>
        <dbReference type="ChEBI" id="CHEBI:15377"/>
        <dbReference type="ChEBI" id="CHEBI:15379"/>
        <dbReference type="ChEBI" id="CHEBI:17499"/>
        <dbReference type="ChEBI" id="CHEBI:65315"/>
        <dbReference type="ChEBI" id="CHEBI:136877"/>
    </reaction>
</comment>
<dbReference type="GO" id="GO:0001522">
    <property type="term" value="P:pseudouridine synthesis"/>
    <property type="evidence" value="ECO:0007669"/>
    <property type="project" value="InterPro"/>
</dbReference>
<dbReference type="Gene3D" id="3.30.2350.10">
    <property type="entry name" value="Pseudouridine synthase"/>
    <property type="match status" value="1"/>
</dbReference>
<evidence type="ECO:0000313" key="4">
    <source>
        <dbReference type="EMBL" id="SFJ38647.1"/>
    </source>
</evidence>
<dbReference type="Proteomes" id="UP000199518">
    <property type="component" value="Unassembled WGS sequence"/>
</dbReference>
<dbReference type="EC" id="1.14.-.-" evidence="1"/>
<dbReference type="Pfam" id="PF00849">
    <property type="entry name" value="PseudoU_synth_2"/>
    <property type="match status" value="1"/>
</dbReference>